<proteinExistence type="predicted"/>
<dbReference type="GO" id="GO:0003677">
    <property type="term" value="F:DNA binding"/>
    <property type="evidence" value="ECO:0007669"/>
    <property type="project" value="UniProtKB-KW"/>
</dbReference>
<sequence>MRKQPIQPPGLRISQLAALAGVPVPTVKHYLHEGLLPRPIKTGRTMSYYDAACVDKIRLIKRLQSKRFFPLNVIKRIIDNGAIAAGELALGEALLDIPAEPEDVQTVSRKRVAGHTRYSLKKIDRMESLGLLRPVITSRGKEYDASDCRVIALMRQREEAGFPFDYSLEMMSVYRRHIQEIVKEDARLFLKRLLPSSSPASAAQYIREGDKALGAFMPLMKAKLVRAHAEKVIETVNSAPEHLKEILRFRRAQSFSSTDLSFSEIPRENVKRTLIAALGKRRDFPAAPHFRTLGQAVLSAAAGNFRLTLAHLEELKAPPELFPLVAALKGLALYGSVPETRGVFSTIQPILDAVAAFRDSRIRVDPYEVCLISSYIRGAVLSVIPDVFDTHSEAAMDLKAVAEAHEVGEESAWRTIAEELKLKALFHLSQMLISDEALESARHVLTLLKEKAGGTFYGKWASKQLAALAEEGDASDPVTHSRAGPEHKR</sequence>
<protein>
    <submittedName>
        <fullName evidence="7">MerR family transcriptional regulator</fullName>
    </submittedName>
</protein>
<dbReference type="AlphaFoldDB" id="A0A3A4N5E6"/>
<feature type="domain" description="HTH merR-type" evidence="6">
    <location>
        <begin position="10"/>
        <end position="80"/>
    </location>
</feature>
<comment type="caution">
    <text evidence="7">The sequence shown here is derived from an EMBL/GenBank/DDBJ whole genome shotgun (WGS) entry which is preliminary data.</text>
</comment>
<evidence type="ECO:0000256" key="4">
    <source>
        <dbReference type="ARBA" id="ARBA00023163"/>
    </source>
</evidence>
<name>A0A3A4N5E6_ABYX5</name>
<keyword evidence="1" id="KW-0678">Repressor</keyword>
<evidence type="ECO:0000256" key="3">
    <source>
        <dbReference type="ARBA" id="ARBA00023125"/>
    </source>
</evidence>
<evidence type="ECO:0000313" key="8">
    <source>
        <dbReference type="Proteomes" id="UP000265882"/>
    </source>
</evidence>
<evidence type="ECO:0000259" key="6">
    <source>
        <dbReference type="PROSITE" id="PS50937"/>
    </source>
</evidence>
<dbReference type="InterPro" id="IPR047057">
    <property type="entry name" value="MerR_fam"/>
</dbReference>
<evidence type="ECO:0000313" key="7">
    <source>
        <dbReference type="EMBL" id="RJP14562.1"/>
    </source>
</evidence>
<dbReference type="PROSITE" id="PS50937">
    <property type="entry name" value="HTH_MERR_2"/>
    <property type="match status" value="1"/>
</dbReference>
<keyword evidence="3" id="KW-0238">DNA-binding</keyword>
<accession>A0A3A4N5E6</accession>
<dbReference type="InterPro" id="IPR009061">
    <property type="entry name" value="DNA-bd_dom_put_sf"/>
</dbReference>
<evidence type="ECO:0000256" key="5">
    <source>
        <dbReference type="SAM" id="MobiDB-lite"/>
    </source>
</evidence>
<dbReference type="PANTHER" id="PTHR30204">
    <property type="entry name" value="REDOX-CYCLING DRUG-SENSING TRANSCRIPTIONAL ACTIVATOR SOXR"/>
    <property type="match status" value="1"/>
</dbReference>
<dbReference type="GO" id="GO:0003700">
    <property type="term" value="F:DNA-binding transcription factor activity"/>
    <property type="evidence" value="ECO:0007669"/>
    <property type="project" value="InterPro"/>
</dbReference>
<evidence type="ECO:0000256" key="2">
    <source>
        <dbReference type="ARBA" id="ARBA00023015"/>
    </source>
</evidence>
<reference evidence="7 8" key="1">
    <citation type="journal article" date="2017" name="ISME J.">
        <title>Energy and carbon metabolisms in a deep terrestrial subsurface fluid microbial community.</title>
        <authorList>
            <person name="Momper L."/>
            <person name="Jungbluth S.P."/>
            <person name="Lee M.D."/>
            <person name="Amend J.P."/>
        </authorList>
    </citation>
    <scope>NUCLEOTIDE SEQUENCE [LARGE SCALE GENOMIC DNA]</scope>
    <source>
        <strain evidence="7">SURF_5</strain>
    </source>
</reference>
<dbReference type="EMBL" id="QZKU01000143">
    <property type="protein sequence ID" value="RJP14562.1"/>
    <property type="molecule type" value="Genomic_DNA"/>
</dbReference>
<keyword evidence="2" id="KW-0805">Transcription regulation</keyword>
<keyword evidence="4" id="KW-0804">Transcription</keyword>
<gene>
    <name evidence="7" type="ORF">C4520_21390</name>
</gene>
<evidence type="ECO:0000256" key="1">
    <source>
        <dbReference type="ARBA" id="ARBA00022491"/>
    </source>
</evidence>
<dbReference type="PANTHER" id="PTHR30204:SF69">
    <property type="entry name" value="MERR-FAMILY TRANSCRIPTIONAL REGULATOR"/>
    <property type="match status" value="1"/>
</dbReference>
<feature type="region of interest" description="Disordered" evidence="5">
    <location>
        <begin position="469"/>
        <end position="489"/>
    </location>
</feature>
<dbReference type="Gene3D" id="1.10.1660.10">
    <property type="match status" value="1"/>
</dbReference>
<dbReference type="SUPFAM" id="SSF46955">
    <property type="entry name" value="Putative DNA-binding domain"/>
    <property type="match status" value="1"/>
</dbReference>
<dbReference type="Proteomes" id="UP000265882">
    <property type="component" value="Unassembled WGS sequence"/>
</dbReference>
<dbReference type="Pfam" id="PF13411">
    <property type="entry name" value="MerR_1"/>
    <property type="match status" value="1"/>
</dbReference>
<dbReference type="InterPro" id="IPR000551">
    <property type="entry name" value="MerR-type_HTH_dom"/>
</dbReference>
<dbReference type="SMART" id="SM00422">
    <property type="entry name" value="HTH_MERR"/>
    <property type="match status" value="1"/>
</dbReference>
<organism evidence="7 8">
    <name type="scientific">Abyssobacteria bacterium (strain SURF_5)</name>
    <dbReference type="NCBI Taxonomy" id="2093360"/>
    <lineage>
        <taxon>Bacteria</taxon>
        <taxon>Pseudomonadati</taxon>
        <taxon>Candidatus Hydrogenedentota</taxon>
        <taxon>Candidatus Abyssobacteria</taxon>
    </lineage>
</organism>